<dbReference type="InterPro" id="IPR006640">
    <property type="entry name" value="SprT-like_domain"/>
</dbReference>
<sequence length="162" mass="18886">MNIQDWNAMQRKLTSEAKRFLLEAYGIELNIPVLVNGRLKRRYGQFVYNQITQPLKIEIGKNYITHQDWETIRETLLHECIHYALFTLGKPFDDGEPLFEAELKKHGSHSTGTVKYRGKVVEYGCPRCNAIFRRKKRYPRNGAGYQCSTCKVDIKFLGEKVV</sequence>
<organism evidence="2 3">
    <name type="scientific">Bacillus cereus</name>
    <dbReference type="NCBI Taxonomy" id="1396"/>
    <lineage>
        <taxon>Bacteria</taxon>
        <taxon>Bacillati</taxon>
        <taxon>Bacillota</taxon>
        <taxon>Bacilli</taxon>
        <taxon>Bacillales</taxon>
        <taxon>Bacillaceae</taxon>
        <taxon>Bacillus</taxon>
        <taxon>Bacillus cereus group</taxon>
    </lineage>
</organism>
<proteinExistence type="predicted"/>
<name>A0A2B9Q3G3_BACCE</name>
<dbReference type="EMBL" id="NUIL01000015">
    <property type="protein sequence ID" value="PGO29259.1"/>
    <property type="molecule type" value="Genomic_DNA"/>
</dbReference>
<accession>A0A2B9Q3G3</accession>
<evidence type="ECO:0000313" key="3">
    <source>
        <dbReference type="Proteomes" id="UP000223777"/>
    </source>
</evidence>
<evidence type="ECO:0000313" key="2">
    <source>
        <dbReference type="EMBL" id="PGO29259.1"/>
    </source>
</evidence>
<dbReference type="RefSeq" id="WP_098764319.1">
    <property type="nucleotide sequence ID" value="NZ_NUIL01000015.1"/>
</dbReference>
<reference evidence="2 3" key="1">
    <citation type="submission" date="2017-09" db="EMBL/GenBank/DDBJ databases">
        <title>Large-scale bioinformatics analysis of Bacillus genomes uncovers conserved roles of natural products in bacterial physiology.</title>
        <authorList>
            <consortium name="Agbiome Team Llc"/>
            <person name="Bleich R.M."/>
            <person name="Grubbs K.J."/>
            <person name="Santa Maria K.C."/>
            <person name="Allen S.E."/>
            <person name="Farag S."/>
            <person name="Shank E.A."/>
            <person name="Bowers A."/>
        </authorList>
    </citation>
    <scope>NUCLEOTIDE SEQUENCE [LARGE SCALE GENOMIC DNA]</scope>
    <source>
        <strain evidence="2 3">AFS050027</strain>
    </source>
</reference>
<dbReference type="Pfam" id="PF10263">
    <property type="entry name" value="SprT-like"/>
    <property type="match status" value="1"/>
</dbReference>
<evidence type="ECO:0000259" key="1">
    <source>
        <dbReference type="SMART" id="SM00731"/>
    </source>
</evidence>
<protein>
    <submittedName>
        <fullName evidence="2">SprT domain-containing protein</fullName>
    </submittedName>
</protein>
<feature type="domain" description="SprT-like" evidence="1">
    <location>
        <begin position="11"/>
        <end position="157"/>
    </location>
</feature>
<comment type="caution">
    <text evidence="2">The sequence shown here is derived from an EMBL/GenBank/DDBJ whole genome shotgun (WGS) entry which is preliminary data.</text>
</comment>
<dbReference type="GO" id="GO:0006950">
    <property type="term" value="P:response to stress"/>
    <property type="evidence" value="ECO:0007669"/>
    <property type="project" value="UniProtKB-ARBA"/>
</dbReference>
<dbReference type="AlphaFoldDB" id="A0A2B9Q3G3"/>
<gene>
    <name evidence="2" type="ORF">CN984_12610</name>
</gene>
<dbReference type="SMART" id="SM00731">
    <property type="entry name" value="SprT"/>
    <property type="match status" value="1"/>
</dbReference>
<dbReference type="Proteomes" id="UP000223777">
    <property type="component" value="Unassembled WGS sequence"/>
</dbReference>